<keyword evidence="12" id="KW-0251">Elongation factor</keyword>
<evidence type="ECO:0000256" key="4">
    <source>
        <dbReference type="ARBA" id="ARBA00023125"/>
    </source>
</evidence>
<evidence type="ECO:0000256" key="7">
    <source>
        <dbReference type="ARBA" id="ARBA00030776"/>
    </source>
</evidence>
<dbReference type="InterPro" id="IPR023459">
    <property type="entry name" value="Tscrpt_elong_fac_GreA/B_fam"/>
</dbReference>
<dbReference type="Gene3D" id="1.10.287.180">
    <property type="entry name" value="Transcription elongation factor, GreA/GreB, N-terminal domain"/>
    <property type="match status" value="1"/>
</dbReference>
<evidence type="ECO:0000259" key="11">
    <source>
        <dbReference type="Pfam" id="PF03449"/>
    </source>
</evidence>
<dbReference type="GO" id="GO:0003746">
    <property type="term" value="F:translation elongation factor activity"/>
    <property type="evidence" value="ECO:0007669"/>
    <property type="project" value="UniProtKB-KW"/>
</dbReference>
<dbReference type="InterPro" id="IPR028624">
    <property type="entry name" value="Tscrpt_elong_fac_GreA/B"/>
</dbReference>
<dbReference type="RefSeq" id="WP_036928617.1">
    <property type="nucleotide sequence ID" value="NZ_JRPQ01000155.1"/>
</dbReference>
<dbReference type="InterPro" id="IPR018151">
    <property type="entry name" value="TF_GreA/GreB_CS"/>
</dbReference>
<dbReference type="SUPFAM" id="SSF54534">
    <property type="entry name" value="FKBP-like"/>
    <property type="match status" value="1"/>
</dbReference>
<accession>A0A098YQ23</accession>
<organism evidence="12 13">
    <name type="scientific">Hoylesella timonensis S9-PR14</name>
    <dbReference type="NCBI Taxonomy" id="1401062"/>
    <lineage>
        <taxon>Bacteria</taxon>
        <taxon>Pseudomonadati</taxon>
        <taxon>Bacteroidota</taxon>
        <taxon>Bacteroidia</taxon>
        <taxon>Bacteroidales</taxon>
        <taxon>Prevotellaceae</taxon>
        <taxon>Hoylesella</taxon>
    </lineage>
</organism>
<dbReference type="GO" id="GO:0032784">
    <property type="term" value="P:regulation of DNA-templated transcription elongation"/>
    <property type="evidence" value="ECO:0007669"/>
    <property type="project" value="UniProtKB-UniRule"/>
</dbReference>
<dbReference type="OrthoDB" id="9808774at2"/>
<sequence length="154" mass="17447">MEYMSQEGYDKLVAELKQLETIELPRVRDAIAEARDKGDLSENFEYHAAKREQGRLLSRIRFKQKVLEFARVIDTSRLSADKIGLLSKVTITNLGNKAKMTYRIVSAHEANMREGKISIHSPIAQALLDKKRGDEVTVRVPAGTITLHIDEVEL</sequence>
<comment type="function">
    <text evidence="6 8 9">Necessary for efficient RNA polymerase transcription elongation past template-encoded arresting sites. The arresting sites in DNA have the property of trapping a certain fraction of elongating RNA polymerases that pass through, resulting in locked ternary complexes. Cleavage of the nascent transcript by cleavage factors such as GreA or GreB allows the resumption of elongation from the new 3'terminus. GreA releases sequences of 2 to 3 nucleotides.</text>
</comment>
<dbReference type="PIRSF" id="PIRSF006092">
    <property type="entry name" value="GreA_GreB"/>
    <property type="match status" value="1"/>
</dbReference>
<dbReference type="Proteomes" id="UP000029723">
    <property type="component" value="Unassembled WGS sequence"/>
</dbReference>
<dbReference type="InterPro" id="IPR001437">
    <property type="entry name" value="Tscrpt_elong_fac_GreA/B_C"/>
</dbReference>
<evidence type="ECO:0000256" key="2">
    <source>
        <dbReference type="ARBA" id="ARBA00013729"/>
    </source>
</evidence>
<evidence type="ECO:0000313" key="13">
    <source>
        <dbReference type="Proteomes" id="UP000029723"/>
    </source>
</evidence>
<dbReference type="PROSITE" id="PS00830">
    <property type="entry name" value="GREAB_2"/>
    <property type="match status" value="1"/>
</dbReference>
<dbReference type="HAMAP" id="MF_00105">
    <property type="entry name" value="GreA_GreB"/>
    <property type="match status" value="1"/>
</dbReference>
<dbReference type="FunFam" id="1.10.287.180:FF:000001">
    <property type="entry name" value="Transcription elongation factor GreA"/>
    <property type="match status" value="1"/>
</dbReference>
<dbReference type="GO" id="GO:0070063">
    <property type="term" value="F:RNA polymerase binding"/>
    <property type="evidence" value="ECO:0007669"/>
    <property type="project" value="InterPro"/>
</dbReference>
<dbReference type="SUPFAM" id="SSF46557">
    <property type="entry name" value="GreA transcript cleavage protein, N-terminal domain"/>
    <property type="match status" value="1"/>
</dbReference>
<feature type="domain" description="Transcription elongation factor GreA/GreB N-terminal" evidence="11">
    <location>
        <begin position="3"/>
        <end position="72"/>
    </location>
</feature>
<comment type="similarity">
    <text evidence="1 8 9">Belongs to the GreA/GreB family.</text>
</comment>
<dbReference type="AlphaFoldDB" id="A0A098YQ23"/>
<evidence type="ECO:0000313" key="12">
    <source>
        <dbReference type="EMBL" id="KGI21372.1"/>
    </source>
</evidence>
<evidence type="ECO:0000256" key="5">
    <source>
        <dbReference type="ARBA" id="ARBA00023163"/>
    </source>
</evidence>
<dbReference type="GO" id="GO:0003677">
    <property type="term" value="F:DNA binding"/>
    <property type="evidence" value="ECO:0007669"/>
    <property type="project" value="UniProtKB-UniRule"/>
</dbReference>
<dbReference type="PANTHER" id="PTHR30437:SF4">
    <property type="entry name" value="TRANSCRIPTION ELONGATION FACTOR GREA"/>
    <property type="match status" value="1"/>
</dbReference>
<dbReference type="NCBIfam" id="NF001263">
    <property type="entry name" value="PRK00226.1-4"/>
    <property type="match status" value="1"/>
</dbReference>
<protein>
    <recommendedName>
        <fullName evidence="2 8">Transcription elongation factor GreA</fullName>
    </recommendedName>
    <alternativeName>
        <fullName evidence="7 8">Transcript cleavage factor GreA</fullName>
    </alternativeName>
</protein>
<evidence type="ECO:0000256" key="3">
    <source>
        <dbReference type="ARBA" id="ARBA00023015"/>
    </source>
</evidence>
<dbReference type="EMBL" id="JRPQ01000155">
    <property type="protein sequence ID" value="KGI21372.1"/>
    <property type="molecule type" value="Genomic_DNA"/>
</dbReference>
<dbReference type="FunFam" id="3.10.50.30:FF:000001">
    <property type="entry name" value="Transcription elongation factor GreA"/>
    <property type="match status" value="1"/>
</dbReference>
<keyword evidence="3 8" id="KW-0805">Transcription regulation</keyword>
<gene>
    <name evidence="8" type="primary">greA</name>
    <name evidence="12" type="ORF">HMPREF9304_10510</name>
</gene>
<proteinExistence type="inferred from homology"/>
<dbReference type="InterPro" id="IPR036953">
    <property type="entry name" value="GreA/GreB_C_sf"/>
</dbReference>
<keyword evidence="5 8" id="KW-0804">Transcription</keyword>
<dbReference type="Pfam" id="PF01272">
    <property type="entry name" value="GreA_GreB"/>
    <property type="match status" value="1"/>
</dbReference>
<evidence type="ECO:0000256" key="9">
    <source>
        <dbReference type="RuleBase" id="RU000556"/>
    </source>
</evidence>
<dbReference type="InterPro" id="IPR036805">
    <property type="entry name" value="Tscrpt_elong_fac_GreA/B_N_sf"/>
</dbReference>
<keyword evidence="4 8" id="KW-0238">DNA-binding</keyword>
<evidence type="ECO:0000256" key="6">
    <source>
        <dbReference type="ARBA" id="ARBA00024916"/>
    </source>
</evidence>
<reference evidence="12 13" key="1">
    <citation type="submission" date="2014-07" db="EMBL/GenBank/DDBJ databases">
        <authorList>
            <person name="McCorrison J."/>
            <person name="Sanka R."/>
            <person name="Torralba M."/>
            <person name="Gillis M."/>
            <person name="Haft D.H."/>
            <person name="Methe B."/>
            <person name="Sutton G."/>
            <person name="Nelson K.E."/>
        </authorList>
    </citation>
    <scope>NUCLEOTIDE SEQUENCE [LARGE SCALE GENOMIC DNA]</scope>
    <source>
        <strain evidence="12 13">S9-PR14</strain>
    </source>
</reference>
<dbReference type="GO" id="GO:0006354">
    <property type="term" value="P:DNA-templated transcription elongation"/>
    <property type="evidence" value="ECO:0007669"/>
    <property type="project" value="TreeGrafter"/>
</dbReference>
<evidence type="ECO:0000256" key="8">
    <source>
        <dbReference type="HAMAP-Rule" id="MF_00105"/>
    </source>
</evidence>
<dbReference type="NCBIfam" id="TIGR01462">
    <property type="entry name" value="greA"/>
    <property type="match status" value="1"/>
</dbReference>
<dbReference type="Gene3D" id="3.10.50.30">
    <property type="entry name" value="Transcription elongation factor, GreA/GreB, C-terminal domain"/>
    <property type="match status" value="1"/>
</dbReference>
<dbReference type="Pfam" id="PF03449">
    <property type="entry name" value="GreA_GreB_N"/>
    <property type="match status" value="1"/>
</dbReference>
<evidence type="ECO:0000256" key="1">
    <source>
        <dbReference type="ARBA" id="ARBA00008213"/>
    </source>
</evidence>
<keyword evidence="12" id="KW-0648">Protein biosynthesis</keyword>
<feature type="domain" description="Transcription elongation factor GreA/GreB C-terminal" evidence="10">
    <location>
        <begin position="79"/>
        <end position="153"/>
    </location>
</feature>
<comment type="caution">
    <text evidence="12">The sequence shown here is derived from an EMBL/GenBank/DDBJ whole genome shotgun (WGS) entry which is preliminary data.</text>
</comment>
<name>A0A098YQ23_9BACT</name>
<dbReference type="PANTHER" id="PTHR30437">
    <property type="entry name" value="TRANSCRIPTION ELONGATION FACTOR GREA"/>
    <property type="match status" value="1"/>
</dbReference>
<dbReference type="InterPro" id="IPR006359">
    <property type="entry name" value="Tscrpt_elong_fac_GreA"/>
</dbReference>
<evidence type="ECO:0000259" key="10">
    <source>
        <dbReference type="Pfam" id="PF01272"/>
    </source>
</evidence>
<dbReference type="InterPro" id="IPR022691">
    <property type="entry name" value="Tscrpt_elong_fac_GreA/B_N"/>
</dbReference>